<evidence type="ECO:0000313" key="6">
    <source>
        <dbReference type="Proteomes" id="UP000249363"/>
    </source>
</evidence>
<dbReference type="InterPro" id="IPR019414">
    <property type="entry name" value="Rtp1_C2"/>
</dbReference>
<evidence type="ECO:0000313" key="5">
    <source>
        <dbReference type="EMBL" id="RAO69487.1"/>
    </source>
</evidence>
<proteinExistence type="inferred from homology"/>
<gene>
    <name evidence="5" type="ORF">BHQ10_005499</name>
</gene>
<sequence length="1172" mass="128111">MRKIRDDGHSDNEIRKRPGNSLIEILSRDSTISGTDDDAQARLSVIEEALRRLESIHNALVSAVSSGDEVQQQPEDAREDAKRRRVIYTLLDLISIEGVYPCLSTGVGIPLERRVISNLPQGVVARQAPDMTSDKPRNEVLLYRILLALTSILLDESHGGTRSLLRGRVLSDVISAAADLAFNSRQISEEERLNARNLFDRVIAEYITSPHMFGIVHVVNKSYRTPTSPLLPALSSFLQPNAAPWFKALISSRMSKIALREDGVIHIVWFLTSQFAPALGEGVGISEPSPDGPPITVQAIMQISKLLSSVPQDTNPTHYFETIAPQLLALIDSEDPDLRRTAAYVVGNGILGKKTYGAPGAIGHSIFIDPLFKAITATIDTNAIRWLRFFGPQGEAVVQPHTAPTEILVGELTLSLALDRLSIMALQHPNPGLVKRLVQPILLPLWGLTCFTQSKKNKKVLYDKSWALLQTFFTLSPGFPSYIKLTDNLLWDGGINWTYKDGIGGGVTLIKREGSEFDIIGLLNELDLHADNFSKLLGCDPRSEDRTSDVFLHVSERWLIDSSKQAVDAPNLLDNLQLDPRTESNAIVAKLVSAKIAEKLLNDFKDTLSRRPLKILELAQQIIESELRAMHDRDRRRRIRESGKASLESLANIATRPADVQAVENEDEDQNTSETLSATFSLLSSILSSPEFLMSRSILPLLSEIKSQLDELRPSLTPALSKAGFTASMLLEIQIQSPDGTQQTSESTPQQNPDLDTHRQALKDITSPLPPVQAEGLSLLSKLISKSSPILDIPSTMTLLLSIIAGQSSEAAASEEFIYLNAIKLIGQLAANHPRTVIKTLVDQYADRNEERTLDQRLKIGESLLRTVEDLGEALSGEAALTIGEGMISVAGRRGSKPQAQRARKQQLEKEKREKERKERENNLNLPAGWKVSSPALHETPDIETLLPDNEDSDTETPEQVAHSANIISAWAAGAASDIEPDDIRVRASAVSILASAIQTNLAGLGPSLASSAVDLALSTMKLEMGPESAILRRASAVLLLDLIKAMDTDLQSGSKKLGFGFSFDAAESFVNGPAASSRGPATIGNIQAILNTLTYVESQETDAIVRGHIRVLVGNLETWMEKSLLRGINAQSAMRGDGEQSLNLGDRIAGLAINPLATRNSTQRPRIEEIE</sequence>
<accession>A0A364L0Z5</accession>
<dbReference type="OrthoDB" id="39591at2759"/>
<dbReference type="AlphaFoldDB" id="A0A364L0Z5"/>
<dbReference type="InterPro" id="IPR016024">
    <property type="entry name" value="ARM-type_fold"/>
</dbReference>
<feature type="domain" description="RNA polymerase II assembly factor Rtp1 C-terminal" evidence="3">
    <location>
        <begin position="1087"/>
        <end position="1119"/>
    </location>
</feature>
<evidence type="ECO:0008006" key="7">
    <source>
        <dbReference type="Google" id="ProtNLM"/>
    </source>
</evidence>
<dbReference type="Pfam" id="PF10363">
    <property type="entry name" value="RTP1_C1"/>
    <property type="match status" value="1"/>
</dbReference>
<feature type="region of interest" description="Disordered" evidence="2">
    <location>
        <begin position="907"/>
        <end position="937"/>
    </location>
</feature>
<dbReference type="InterPro" id="IPR019451">
    <property type="entry name" value="Rtp1_C1"/>
</dbReference>
<dbReference type="EMBL" id="MIKG01000010">
    <property type="protein sequence ID" value="RAO69487.1"/>
    <property type="molecule type" value="Genomic_DNA"/>
</dbReference>
<evidence type="ECO:0000259" key="4">
    <source>
        <dbReference type="Pfam" id="PF10363"/>
    </source>
</evidence>
<dbReference type="Pfam" id="PF10304">
    <property type="entry name" value="RTP1_C2"/>
    <property type="match status" value="1"/>
</dbReference>
<dbReference type="PANTHER" id="PTHR20959">
    <property type="entry name" value="TRANSPORT AND GOLGI ORGANIZATION PROTEIN 6 FAMILY MEMBER"/>
    <property type="match status" value="1"/>
</dbReference>
<dbReference type="PANTHER" id="PTHR20959:SF1">
    <property type="entry name" value="TRANSPORT AND GOLGI ORGANIZATION PROTEIN 6 HOMOLOG"/>
    <property type="match status" value="1"/>
</dbReference>
<evidence type="ECO:0000256" key="1">
    <source>
        <dbReference type="ARBA" id="ARBA00005724"/>
    </source>
</evidence>
<evidence type="ECO:0000259" key="3">
    <source>
        <dbReference type="Pfam" id="PF10304"/>
    </source>
</evidence>
<feature type="compositionally biased region" description="Basic and acidic residues" evidence="2">
    <location>
        <begin position="907"/>
        <end position="922"/>
    </location>
</feature>
<feature type="domain" description="RNA polymerase II assembly factor Rtp1 C-terminal" evidence="4">
    <location>
        <begin position="759"/>
        <end position="874"/>
    </location>
</feature>
<dbReference type="RefSeq" id="XP_040734003.1">
    <property type="nucleotide sequence ID" value="XM_040877981.1"/>
</dbReference>
<protein>
    <recommendedName>
        <fullName evidence="7">RNA polymerase II assembly factor Rtp1 C-terminal domain-containing protein</fullName>
    </recommendedName>
</protein>
<organism evidence="5 6">
    <name type="scientific">Talaromyces amestolkiae</name>
    <dbReference type="NCBI Taxonomy" id="1196081"/>
    <lineage>
        <taxon>Eukaryota</taxon>
        <taxon>Fungi</taxon>
        <taxon>Dikarya</taxon>
        <taxon>Ascomycota</taxon>
        <taxon>Pezizomycotina</taxon>
        <taxon>Eurotiomycetes</taxon>
        <taxon>Eurotiomycetidae</taxon>
        <taxon>Eurotiales</taxon>
        <taxon>Trichocomaceae</taxon>
        <taxon>Talaromyces</taxon>
        <taxon>Talaromyces sect. Talaromyces</taxon>
    </lineage>
</organism>
<dbReference type="Proteomes" id="UP000249363">
    <property type="component" value="Unassembled WGS sequence"/>
</dbReference>
<evidence type="ECO:0000256" key="2">
    <source>
        <dbReference type="SAM" id="MobiDB-lite"/>
    </source>
</evidence>
<dbReference type="InterPro" id="IPR039600">
    <property type="entry name" value="TANGO6/Rtp1"/>
</dbReference>
<dbReference type="GO" id="GO:0009306">
    <property type="term" value="P:protein secretion"/>
    <property type="evidence" value="ECO:0007669"/>
    <property type="project" value="TreeGrafter"/>
</dbReference>
<comment type="similarity">
    <text evidence="1">Belongs to the Tango6 family.</text>
</comment>
<comment type="caution">
    <text evidence="5">The sequence shown here is derived from an EMBL/GenBank/DDBJ whole genome shotgun (WGS) entry which is preliminary data.</text>
</comment>
<dbReference type="GeneID" id="63794715"/>
<reference evidence="5 6" key="1">
    <citation type="journal article" date="2017" name="Biotechnol. Biofuels">
        <title>Differential beta-glucosidase expression as a function of carbon source availability in Talaromyces amestolkiae: a genomic and proteomic approach.</title>
        <authorList>
            <person name="de Eugenio L.I."/>
            <person name="Mendez-Liter J.A."/>
            <person name="Nieto-Dominguez M."/>
            <person name="Alonso L."/>
            <person name="Gil-Munoz J."/>
            <person name="Barriuso J."/>
            <person name="Prieto A."/>
            <person name="Martinez M.J."/>
        </authorList>
    </citation>
    <scope>NUCLEOTIDE SEQUENCE [LARGE SCALE GENOMIC DNA]</scope>
    <source>
        <strain evidence="5 6">CIB</strain>
    </source>
</reference>
<dbReference type="SUPFAM" id="SSF48371">
    <property type="entry name" value="ARM repeat"/>
    <property type="match status" value="1"/>
</dbReference>
<dbReference type="STRING" id="1196081.A0A364L0Z5"/>
<name>A0A364L0Z5_TALAM</name>
<keyword evidence="6" id="KW-1185">Reference proteome</keyword>